<dbReference type="InterPro" id="IPR039470">
    <property type="entry name" value="Nuc_deoxyri_tr2"/>
</dbReference>
<dbReference type="AlphaFoldDB" id="A0A9D9EFB9"/>
<reference evidence="1" key="2">
    <citation type="journal article" date="2021" name="PeerJ">
        <title>Extensive microbial diversity within the chicken gut microbiome revealed by metagenomics and culture.</title>
        <authorList>
            <person name="Gilroy R."/>
            <person name="Ravi A."/>
            <person name="Getino M."/>
            <person name="Pursley I."/>
            <person name="Horton D.L."/>
            <person name="Alikhan N.F."/>
            <person name="Baker D."/>
            <person name="Gharbi K."/>
            <person name="Hall N."/>
            <person name="Watson M."/>
            <person name="Adriaenssens E.M."/>
            <person name="Foster-Nyarko E."/>
            <person name="Jarju S."/>
            <person name="Secka A."/>
            <person name="Antonio M."/>
            <person name="Oren A."/>
            <person name="Chaudhuri R.R."/>
            <person name="La Ragione R."/>
            <person name="Hildebrand F."/>
            <person name="Pallen M.J."/>
        </authorList>
    </citation>
    <scope>NUCLEOTIDE SEQUENCE</scope>
    <source>
        <strain evidence="1">D5-748</strain>
    </source>
</reference>
<gene>
    <name evidence="1" type="ORF">IAC23_09020</name>
</gene>
<reference evidence="1" key="1">
    <citation type="submission" date="2020-10" db="EMBL/GenBank/DDBJ databases">
        <authorList>
            <person name="Gilroy R."/>
        </authorList>
    </citation>
    <scope>NUCLEOTIDE SEQUENCE</scope>
    <source>
        <strain evidence="1">D5-748</strain>
    </source>
</reference>
<dbReference type="Proteomes" id="UP000823619">
    <property type="component" value="Unassembled WGS sequence"/>
</dbReference>
<dbReference type="Gene3D" id="3.40.50.450">
    <property type="match status" value="1"/>
</dbReference>
<accession>A0A9D9EFB9</accession>
<proteinExistence type="predicted"/>
<name>A0A9D9EFB9_9BACT</name>
<dbReference type="SUPFAM" id="SSF52309">
    <property type="entry name" value="N-(deoxy)ribosyltransferase-like"/>
    <property type="match status" value="1"/>
</dbReference>
<dbReference type="EMBL" id="JADIMO010000114">
    <property type="protein sequence ID" value="MBO8445810.1"/>
    <property type="molecule type" value="Genomic_DNA"/>
</dbReference>
<dbReference type="Pfam" id="PF15891">
    <property type="entry name" value="Nuc_deoxyri_tr2"/>
    <property type="match status" value="1"/>
</dbReference>
<evidence type="ECO:0000313" key="2">
    <source>
        <dbReference type="Proteomes" id="UP000823619"/>
    </source>
</evidence>
<protein>
    <submittedName>
        <fullName evidence="1">Nucleoside 2-deoxyribosyltransferase domain-containing protein</fullName>
    </submittedName>
</protein>
<evidence type="ECO:0000313" key="1">
    <source>
        <dbReference type="EMBL" id="MBO8445810.1"/>
    </source>
</evidence>
<organism evidence="1 2">
    <name type="scientific">Candidatus Cryptobacteroides merdavium</name>
    <dbReference type="NCBI Taxonomy" id="2840769"/>
    <lineage>
        <taxon>Bacteria</taxon>
        <taxon>Pseudomonadati</taxon>
        <taxon>Bacteroidota</taxon>
        <taxon>Bacteroidia</taxon>
        <taxon>Bacteroidales</taxon>
        <taxon>Candidatus Cryptobacteroides</taxon>
    </lineage>
</organism>
<sequence>MAAMMACGTVCAQERETYMMRPHEELPVADTAGFTKIFLAGTIDMGNSRDWQAELLEHFSDKDGKYLLFNPRQENWNGGKDGEMDYQVNWELDHLEQADIIIMYIIGSSKSPITLLEMGLHARSGKLIVACEPDFYRYDNVRITCAYYGIPLYSSLEELLEASGL</sequence>
<comment type="caution">
    <text evidence="1">The sequence shown here is derived from an EMBL/GenBank/DDBJ whole genome shotgun (WGS) entry which is preliminary data.</text>
</comment>